<protein>
    <submittedName>
        <fullName evidence="1">Uncharacterized protein</fullName>
    </submittedName>
</protein>
<sequence length="110" mass="11224">MADTLEALYTAHSAQLANGKPAAAVLATFRNIPPHVGASLDTLQPIGGGPGALPLAPGPVVGDSSDGKPAPYYLAFDDGTAGKMLWFRIDASAEGHETIGASGWHTTARQ</sequence>
<name>A0ACC1K074_9FUNG</name>
<accession>A0ACC1K074</accession>
<evidence type="ECO:0000313" key="2">
    <source>
        <dbReference type="Proteomes" id="UP001140234"/>
    </source>
</evidence>
<keyword evidence="2" id="KW-1185">Reference proteome</keyword>
<reference evidence="1" key="1">
    <citation type="submission" date="2022-07" db="EMBL/GenBank/DDBJ databases">
        <title>Phylogenomic reconstructions and comparative analyses of Kickxellomycotina fungi.</title>
        <authorList>
            <person name="Reynolds N.K."/>
            <person name="Stajich J.E."/>
            <person name="Barry K."/>
            <person name="Grigoriev I.V."/>
            <person name="Crous P."/>
            <person name="Smith M.E."/>
        </authorList>
    </citation>
    <scope>NUCLEOTIDE SEQUENCE</scope>
    <source>
        <strain evidence="1">CBS 109366</strain>
    </source>
</reference>
<gene>
    <name evidence="1" type="ORF">IWQ57_002514</name>
</gene>
<organism evidence="1 2">
    <name type="scientific">Coemansia nantahalensis</name>
    <dbReference type="NCBI Taxonomy" id="2789366"/>
    <lineage>
        <taxon>Eukaryota</taxon>
        <taxon>Fungi</taxon>
        <taxon>Fungi incertae sedis</taxon>
        <taxon>Zoopagomycota</taxon>
        <taxon>Kickxellomycotina</taxon>
        <taxon>Kickxellomycetes</taxon>
        <taxon>Kickxellales</taxon>
        <taxon>Kickxellaceae</taxon>
        <taxon>Coemansia</taxon>
    </lineage>
</organism>
<dbReference type="Proteomes" id="UP001140234">
    <property type="component" value="Unassembled WGS sequence"/>
</dbReference>
<proteinExistence type="predicted"/>
<dbReference type="EMBL" id="JANBUJ010000668">
    <property type="protein sequence ID" value="KAJ2770753.1"/>
    <property type="molecule type" value="Genomic_DNA"/>
</dbReference>
<comment type="caution">
    <text evidence="1">The sequence shown here is derived from an EMBL/GenBank/DDBJ whole genome shotgun (WGS) entry which is preliminary data.</text>
</comment>
<evidence type="ECO:0000313" key="1">
    <source>
        <dbReference type="EMBL" id="KAJ2770753.1"/>
    </source>
</evidence>